<dbReference type="PATRIC" id="fig|1293911.3.peg.1007"/>
<accession>A0A072R1X9</accession>
<reference evidence="1 2" key="1">
    <citation type="submission" date="2013-04" db="EMBL/GenBank/DDBJ databases">
        <title>The Genome Sequence of Bartonella bacilliformis Ver097.</title>
        <authorList>
            <consortium name="The Broad Institute Genomics Platform"/>
            <consortium name="The Broad Institute Genome Sequencing Center for Infectious Disease"/>
            <person name="Feldgarden M."/>
            <person name="Kirby J."/>
            <person name="Birtles R."/>
            <person name="Dasch G."/>
            <person name="Hendrix L."/>
            <person name="Koehler J."/>
            <person name="Walker B."/>
            <person name="Young S.K."/>
            <person name="Zeng Q."/>
            <person name="Gargeya S."/>
            <person name="Fitzgerald M."/>
            <person name="Haas B."/>
            <person name="Abouelleil A."/>
            <person name="Allen A.W."/>
            <person name="Alvarado L."/>
            <person name="Arachchi H.M."/>
            <person name="Berlin A.M."/>
            <person name="Chapman S.B."/>
            <person name="Gainer-Dewar J."/>
            <person name="Goldberg J."/>
            <person name="Griggs A."/>
            <person name="Gujja S."/>
            <person name="Hansen M."/>
            <person name="Howarth C."/>
            <person name="Imamovic A."/>
            <person name="Ireland A."/>
            <person name="Larimer J."/>
            <person name="McCowan C."/>
            <person name="Murphy C."/>
            <person name="Pearson M."/>
            <person name="Poon T.W."/>
            <person name="Priest M."/>
            <person name="Roberts A."/>
            <person name="Saif S."/>
            <person name="Shea T."/>
            <person name="Sisk P."/>
            <person name="Sykes S."/>
            <person name="Wortman J."/>
            <person name="Nusbaum C."/>
            <person name="Birren B."/>
        </authorList>
    </citation>
    <scope>NUCLEOTIDE SEQUENCE [LARGE SCALE GENOMIC DNA]</scope>
    <source>
        <strain evidence="1 2">Ver097</strain>
    </source>
</reference>
<dbReference type="AlphaFoldDB" id="A0A072R1X9"/>
<sequence>MHSMAAFYCNVSLSFEKIKKQYNEFKSENILKYNLLILLQEQTSNTKILTSKYKPYHIDHLADEAELREDMPLYQDIKALAVNSNILLQ</sequence>
<evidence type="ECO:0000313" key="2">
    <source>
        <dbReference type="Proteomes" id="UP000031740"/>
    </source>
</evidence>
<name>A0A072R1X9_BARBA</name>
<gene>
    <name evidence="1" type="ORF">H710_00976</name>
</gene>
<dbReference type="STRING" id="1293911.H710_00976"/>
<protein>
    <submittedName>
        <fullName evidence="1">Uncharacterized protein</fullName>
    </submittedName>
</protein>
<proteinExistence type="predicted"/>
<evidence type="ECO:0000313" key="1">
    <source>
        <dbReference type="EMBL" id="KEG19197.1"/>
    </source>
</evidence>
<dbReference type="Proteomes" id="UP000031740">
    <property type="component" value="Unassembled WGS sequence"/>
</dbReference>
<dbReference type="HOGENOM" id="CLU_2448622_0_0_5"/>
<organism evidence="1 2">
    <name type="scientific">Bartonella bacilliformis Ver097</name>
    <dbReference type="NCBI Taxonomy" id="1293911"/>
    <lineage>
        <taxon>Bacteria</taxon>
        <taxon>Pseudomonadati</taxon>
        <taxon>Pseudomonadota</taxon>
        <taxon>Alphaproteobacteria</taxon>
        <taxon>Hyphomicrobiales</taxon>
        <taxon>Bartonellaceae</taxon>
        <taxon>Bartonella</taxon>
    </lineage>
</organism>
<dbReference type="EMBL" id="ASIV01000006">
    <property type="protein sequence ID" value="KEG19197.1"/>
    <property type="molecule type" value="Genomic_DNA"/>
</dbReference>
<comment type="caution">
    <text evidence="1">The sequence shown here is derived from an EMBL/GenBank/DDBJ whole genome shotgun (WGS) entry which is preliminary data.</text>
</comment>